<keyword evidence="2" id="KW-0560">Oxidoreductase</keyword>
<dbReference type="EMBL" id="JAVDYD010000001">
    <property type="protein sequence ID" value="MDR7341559.1"/>
    <property type="molecule type" value="Genomic_DNA"/>
</dbReference>
<dbReference type="InterPro" id="IPR007138">
    <property type="entry name" value="ABM_dom"/>
</dbReference>
<reference evidence="3 5" key="2">
    <citation type="submission" date="2023-07" db="EMBL/GenBank/DDBJ databases">
        <title>Sequencing the genomes of 1000 actinobacteria strains.</title>
        <authorList>
            <person name="Klenk H.-P."/>
        </authorList>
    </citation>
    <scope>NUCLEOTIDE SEQUENCE [LARGE SCALE GENOMIC DNA]</scope>
    <source>
        <strain evidence="3 5">DSM 44724</strain>
    </source>
</reference>
<comment type="caution">
    <text evidence="2">The sequence shown here is derived from an EMBL/GenBank/DDBJ whole genome shotgun (WGS) entry which is preliminary data.</text>
</comment>
<feature type="domain" description="ABM" evidence="1">
    <location>
        <begin position="2"/>
        <end position="91"/>
    </location>
</feature>
<dbReference type="Gene3D" id="3.30.70.100">
    <property type="match status" value="1"/>
</dbReference>
<sequence>MITVHAYVWARPEHRDAYREGLRALQASTKANDAGCLRYEFWTAIDDPDAFVCVEAWTDLDALNAHLDAPHHIAGSAALDAYRARPTEIEIYQSTPISL</sequence>
<dbReference type="GO" id="GO:0004497">
    <property type="term" value="F:monooxygenase activity"/>
    <property type="evidence" value="ECO:0007669"/>
    <property type="project" value="UniProtKB-KW"/>
</dbReference>
<dbReference type="RefSeq" id="WP_270123454.1">
    <property type="nucleotide sequence ID" value="NZ_BAAAOM010000001.1"/>
</dbReference>
<dbReference type="Proteomes" id="UP001145799">
    <property type="component" value="Unassembled WGS sequence"/>
</dbReference>
<evidence type="ECO:0000313" key="4">
    <source>
        <dbReference type="Proteomes" id="UP001145799"/>
    </source>
</evidence>
<dbReference type="InterPro" id="IPR011008">
    <property type="entry name" value="Dimeric_a/b-barrel"/>
</dbReference>
<dbReference type="PANTHER" id="PTHR33336">
    <property type="entry name" value="QUINOL MONOOXYGENASE YGIN-RELATED"/>
    <property type="match status" value="1"/>
</dbReference>
<proteinExistence type="predicted"/>
<protein>
    <submittedName>
        <fullName evidence="2 3">Quinol monooxygenase</fullName>
    </submittedName>
</protein>
<keyword evidence="2" id="KW-0503">Monooxygenase</keyword>
<keyword evidence="5" id="KW-1185">Reference proteome</keyword>
<dbReference type="Proteomes" id="UP001183604">
    <property type="component" value="Unassembled WGS sequence"/>
</dbReference>
<dbReference type="SUPFAM" id="SSF54909">
    <property type="entry name" value="Dimeric alpha+beta barrel"/>
    <property type="match status" value="1"/>
</dbReference>
<accession>A0A9X3PLF4</accession>
<evidence type="ECO:0000313" key="5">
    <source>
        <dbReference type="Proteomes" id="UP001183604"/>
    </source>
</evidence>
<name>A0A9X3PLF4_9ACTN</name>
<evidence type="ECO:0000313" key="3">
    <source>
        <dbReference type="EMBL" id="MDR7341559.1"/>
    </source>
</evidence>
<dbReference type="AlphaFoldDB" id="A0A9X3PLF4"/>
<dbReference type="InterPro" id="IPR050744">
    <property type="entry name" value="AI-2_Isomerase_LsrG"/>
</dbReference>
<organism evidence="2 4">
    <name type="scientific">Glycomyces lechevalierae</name>
    <dbReference type="NCBI Taxonomy" id="256034"/>
    <lineage>
        <taxon>Bacteria</taxon>
        <taxon>Bacillati</taxon>
        <taxon>Actinomycetota</taxon>
        <taxon>Actinomycetes</taxon>
        <taxon>Glycomycetales</taxon>
        <taxon>Glycomycetaceae</taxon>
        <taxon>Glycomyces</taxon>
    </lineage>
</organism>
<reference evidence="2" key="1">
    <citation type="submission" date="2022-12" db="EMBL/GenBank/DDBJ databases">
        <title>Gycomyces niveus sp.nov., a novel actinomycete isolated from soil in Shouguang.</title>
        <authorList>
            <person name="Yang X."/>
        </authorList>
    </citation>
    <scope>NUCLEOTIDE SEQUENCE</scope>
    <source>
        <strain evidence="2">DSM 44724</strain>
    </source>
</reference>
<dbReference type="Pfam" id="PF03992">
    <property type="entry name" value="ABM"/>
    <property type="match status" value="1"/>
</dbReference>
<evidence type="ECO:0000259" key="1">
    <source>
        <dbReference type="PROSITE" id="PS51725"/>
    </source>
</evidence>
<dbReference type="PANTHER" id="PTHR33336:SF3">
    <property type="entry name" value="ABM DOMAIN-CONTAINING PROTEIN"/>
    <property type="match status" value="1"/>
</dbReference>
<dbReference type="EMBL" id="JAPZVQ010000012">
    <property type="protein sequence ID" value="MDA1386967.1"/>
    <property type="molecule type" value="Genomic_DNA"/>
</dbReference>
<evidence type="ECO:0000313" key="2">
    <source>
        <dbReference type="EMBL" id="MDA1386967.1"/>
    </source>
</evidence>
<dbReference type="PROSITE" id="PS51725">
    <property type="entry name" value="ABM"/>
    <property type="match status" value="1"/>
</dbReference>
<gene>
    <name evidence="3" type="ORF">J2S69_005278</name>
    <name evidence="2" type="ORF">O2L01_18360</name>
</gene>